<keyword evidence="14" id="KW-0915">Sodium</keyword>
<evidence type="ECO:0000256" key="9">
    <source>
        <dbReference type="ARBA" id="ARBA00022695"/>
    </source>
</evidence>
<dbReference type="SUPFAM" id="SSF81301">
    <property type="entry name" value="Nucleotidyltransferase"/>
    <property type="match status" value="1"/>
</dbReference>
<dbReference type="CDD" id="cd00141">
    <property type="entry name" value="NT_POLXc"/>
    <property type="match status" value="1"/>
</dbReference>
<dbReference type="SUPFAM" id="SSF47802">
    <property type="entry name" value="DNA polymerase beta, N-terminal domain-like"/>
    <property type="match status" value="1"/>
</dbReference>
<comment type="catalytic activity">
    <reaction evidence="19">
        <text>2'-deoxyribonucleotide-(2'-deoxyribose 5'-phosphate)-2'-deoxyribonucleotide-DNA = a 3'-end 2'-deoxyribonucleotide-(2,3-dehydro-2,3-deoxyribose 5'-phosphate)-DNA + a 5'-end 5'-phospho-2'-deoxyribonucleoside-DNA + H(+)</text>
        <dbReference type="Rhea" id="RHEA:66592"/>
        <dbReference type="Rhea" id="RHEA-COMP:13180"/>
        <dbReference type="Rhea" id="RHEA-COMP:16897"/>
        <dbReference type="Rhea" id="RHEA-COMP:17067"/>
        <dbReference type="ChEBI" id="CHEBI:15378"/>
        <dbReference type="ChEBI" id="CHEBI:136412"/>
        <dbReference type="ChEBI" id="CHEBI:157695"/>
        <dbReference type="ChEBI" id="CHEBI:167181"/>
        <dbReference type="EC" id="4.2.99.18"/>
    </reaction>
</comment>
<keyword evidence="12" id="KW-0832">Ubl conjugation</keyword>
<organism evidence="28 29">
    <name type="scientific">Methanobacterium spitsbergense</name>
    <dbReference type="NCBI Taxonomy" id="2874285"/>
    <lineage>
        <taxon>Archaea</taxon>
        <taxon>Methanobacteriati</taxon>
        <taxon>Methanobacteriota</taxon>
        <taxon>Methanomada group</taxon>
        <taxon>Methanobacteria</taxon>
        <taxon>Methanobacteriales</taxon>
        <taxon>Methanobacteriaceae</taxon>
        <taxon>Methanobacterium</taxon>
    </lineage>
</organism>
<dbReference type="InterPro" id="IPR010996">
    <property type="entry name" value="HHH_MUS81"/>
</dbReference>
<dbReference type="GO" id="GO:0070733">
    <property type="term" value="F:AMPylase activity"/>
    <property type="evidence" value="ECO:0007669"/>
    <property type="project" value="UniProtKB-EC"/>
</dbReference>
<evidence type="ECO:0000256" key="18">
    <source>
        <dbReference type="ARBA" id="ARBA00035726"/>
    </source>
</evidence>
<dbReference type="GO" id="GO:0003677">
    <property type="term" value="F:DNA binding"/>
    <property type="evidence" value="ECO:0007669"/>
    <property type="project" value="InterPro"/>
</dbReference>
<dbReference type="Pfam" id="PF14520">
    <property type="entry name" value="HHH_5"/>
    <property type="match status" value="1"/>
</dbReference>
<keyword evidence="10" id="KW-0235">DNA replication</keyword>
<dbReference type="PRINTS" id="PR00870">
    <property type="entry name" value="DNAPOLXBETA"/>
</dbReference>
<dbReference type="InterPro" id="IPR002008">
    <property type="entry name" value="DNA_pol_X_beta-like"/>
</dbReference>
<dbReference type="GO" id="GO:0005829">
    <property type="term" value="C:cytosol"/>
    <property type="evidence" value="ECO:0007669"/>
    <property type="project" value="TreeGrafter"/>
</dbReference>
<feature type="domain" description="Helix-hairpin-helix DNA-binding motif class 1" evidence="25">
    <location>
        <begin position="50"/>
        <end position="69"/>
    </location>
</feature>
<evidence type="ECO:0000256" key="15">
    <source>
        <dbReference type="ARBA" id="ARBA00023204"/>
    </source>
</evidence>
<evidence type="ECO:0000256" key="12">
    <source>
        <dbReference type="ARBA" id="ARBA00022843"/>
    </source>
</evidence>
<comment type="function">
    <text evidence="21">Repair polymerase that plays a key role in base-excision repair. During this process, the damaged base is excised by specific DNA glycosylases, the DNA backbone is nicked at the abasic site by an apurinic/apyrimidic (AP) endonuclease, and POLB removes 5'-deoxyribose-phosphate from the preincised AP site acting as a 5'-deoxyribose-phosphate lyase (5'-dRP lyase); through its DNA polymerase activity, it adds one nucleotide to the 3' end of the arising single-nucleotide gap. Conducts 'gap-filling' DNA synthesis in a stepwise distributive fashion rather than in a processive fashion as for other DNA polymerases. It is also able to cleave sugar-phosphate bonds 3' to an intact AP site, acting as an AP lyase.</text>
</comment>
<dbReference type="InterPro" id="IPR028207">
    <property type="entry name" value="DNA_pol_B_palm_palm"/>
</dbReference>
<proteinExistence type="predicted"/>
<dbReference type="InterPro" id="IPR004013">
    <property type="entry name" value="PHP_dom"/>
</dbReference>
<dbReference type="Gene3D" id="1.10.150.20">
    <property type="entry name" value="5' to 3' exonuclease, C-terminal subdomain"/>
    <property type="match status" value="1"/>
</dbReference>
<comment type="caution">
    <text evidence="28">The sequence shown here is derived from an EMBL/GenBank/DDBJ whole genome shotgun (WGS) entry which is preliminary data.</text>
</comment>
<evidence type="ECO:0000256" key="10">
    <source>
        <dbReference type="ARBA" id="ARBA00022705"/>
    </source>
</evidence>
<keyword evidence="6" id="KW-0488">Methylation</keyword>
<dbReference type="Pfam" id="PF14792">
    <property type="entry name" value="DNA_pol_B_palm"/>
    <property type="match status" value="1"/>
</dbReference>
<evidence type="ECO:0000256" key="11">
    <source>
        <dbReference type="ARBA" id="ARBA00022763"/>
    </source>
</evidence>
<accession>A0A8T5UZB0</accession>
<dbReference type="InterPro" id="IPR029398">
    <property type="entry name" value="PolB_thumb"/>
</dbReference>
<dbReference type="InterPro" id="IPR043519">
    <property type="entry name" value="NT_sf"/>
</dbReference>
<gene>
    <name evidence="28" type="primary">polX</name>
    <name evidence="28" type="ORF">K8N75_10725</name>
</gene>
<dbReference type="Gene3D" id="3.30.210.10">
    <property type="entry name" value="DNA polymerase, thumb domain"/>
    <property type="match status" value="1"/>
</dbReference>
<dbReference type="InterPro" id="IPR027421">
    <property type="entry name" value="DNA_pol_lamdba_lyase_dom_sf"/>
</dbReference>
<dbReference type="InterPro" id="IPR050243">
    <property type="entry name" value="PHP_phosphatase"/>
</dbReference>
<comment type="catalytic activity">
    <reaction evidence="23">
        <text>L-tyrosyl-[protein] + ATP = O-(5'-adenylyl)-L-tyrosyl-[protein] + diphosphate</text>
        <dbReference type="Rhea" id="RHEA:54288"/>
        <dbReference type="Rhea" id="RHEA-COMP:10136"/>
        <dbReference type="Rhea" id="RHEA-COMP:13846"/>
        <dbReference type="ChEBI" id="CHEBI:30616"/>
        <dbReference type="ChEBI" id="CHEBI:33019"/>
        <dbReference type="ChEBI" id="CHEBI:46858"/>
        <dbReference type="ChEBI" id="CHEBI:83624"/>
        <dbReference type="EC" id="2.7.7.108"/>
    </reaction>
</comment>
<feature type="domain" description="DNA-directed DNA polymerase X" evidence="27">
    <location>
        <begin position="1"/>
        <end position="314"/>
    </location>
</feature>
<dbReference type="GO" id="GO:0008270">
    <property type="term" value="F:zinc ion binding"/>
    <property type="evidence" value="ECO:0007669"/>
    <property type="project" value="TreeGrafter"/>
</dbReference>
<keyword evidence="28" id="KW-0269">Exonuclease</keyword>
<evidence type="ECO:0000256" key="2">
    <source>
        <dbReference type="ARBA" id="ARBA00004496"/>
    </source>
</evidence>
<evidence type="ECO:0000256" key="16">
    <source>
        <dbReference type="ARBA" id="ARBA00034531"/>
    </source>
</evidence>
<evidence type="ECO:0000313" key="29">
    <source>
        <dbReference type="Proteomes" id="UP000825933"/>
    </source>
</evidence>
<dbReference type="Gene3D" id="1.10.150.110">
    <property type="entry name" value="DNA polymerase beta, N-terminal domain-like"/>
    <property type="match status" value="1"/>
</dbReference>
<keyword evidence="29" id="KW-1185">Reference proteome</keyword>
<name>A0A8T5UZB0_9EURY</name>
<dbReference type="GO" id="GO:0006281">
    <property type="term" value="P:DNA repair"/>
    <property type="evidence" value="ECO:0007669"/>
    <property type="project" value="UniProtKB-KW"/>
</dbReference>
<dbReference type="PANTHER" id="PTHR36928:SF1">
    <property type="entry name" value="PHOSPHATASE YCDX-RELATED"/>
    <property type="match status" value="1"/>
</dbReference>
<evidence type="ECO:0000256" key="21">
    <source>
        <dbReference type="ARBA" id="ARBA00045548"/>
    </source>
</evidence>
<dbReference type="Proteomes" id="UP000825933">
    <property type="component" value="Unassembled WGS sequence"/>
</dbReference>
<sequence length="570" mass="64053">MKNQMVASVLNQVADLMEIEAVDFRTLAYRKAAHTVENLSEDIEDIRKEGRLQELPGIGAKIAKKIEEIVDTSGSLEYLENLKKEFPVDYDALIAVEGLGPKSIKQLYNELGIKNLDDLEKNAKRHRIRRLKGMGETTERKILLNLEYARKSTGRKLLGNILPIAVKMKKELDRLDYVERVEIAGSIRRRKETVGDIDILVTTNQPLEVMAYFTGMDMVRDVVVSGPSKSTVRLKENGIDVDLRVFDDESFGSALMYFTGSKETNVALRRIAISKGLKLSEYGVFRGQKLVAGTTEEDVFKSLGMEYIEPELRENTGEVEAASLGKLPKILGYNDIVGDLQMHSEWGDGSRSIFDMAKKAQKLGYEYIAITDHSGSLRIANGMDEKTMLKQMKEIDNLQDQLEDIMIFKGVEANIDSYGLLDVPDKILGGMDIVLAGIHSGFNQNSKELTRRILSAMENEYVNIIAHPTGRKIQERKAYELDLERIFDASNDTGTLLEVNSHMNRLDLNDVNIKMAVEHGCKLAVNTDAHSPAQLNNIHLGIATARRGWAKKEDIINTLPLKRLLKHFDI</sequence>
<comment type="catalytic activity">
    <reaction evidence="22">
        <text>O-(5'-adenylyl)-L-tyrosyl-[protein] + ATP = O-[5'-(adenylyl-(5'-&gt;3')-adenylyl)]-L-tyrosyl-[protein] + diphosphate</text>
        <dbReference type="Rhea" id="RHEA:66528"/>
        <dbReference type="Rhea" id="RHEA-COMP:13846"/>
        <dbReference type="Rhea" id="RHEA-COMP:17046"/>
        <dbReference type="ChEBI" id="CHEBI:30616"/>
        <dbReference type="ChEBI" id="CHEBI:33019"/>
        <dbReference type="ChEBI" id="CHEBI:83624"/>
        <dbReference type="ChEBI" id="CHEBI:167160"/>
    </reaction>
</comment>
<evidence type="ECO:0000259" key="26">
    <source>
        <dbReference type="SMART" id="SM00481"/>
    </source>
</evidence>
<dbReference type="EC" id="2.7.7.108" evidence="16"/>
<feature type="domain" description="Helix-hairpin-helix DNA-binding motif class 1" evidence="25">
    <location>
        <begin position="126"/>
        <end position="145"/>
    </location>
</feature>
<dbReference type="SMART" id="SM00278">
    <property type="entry name" value="HhH1"/>
    <property type="match status" value="3"/>
</dbReference>
<evidence type="ECO:0000256" key="3">
    <source>
        <dbReference type="ARBA" id="ARBA00012417"/>
    </source>
</evidence>
<dbReference type="EC" id="4.2.99.18" evidence="4"/>
<dbReference type="CDD" id="cd07436">
    <property type="entry name" value="PHP_PolX"/>
    <property type="match status" value="1"/>
</dbReference>
<dbReference type="Gene3D" id="3.20.20.140">
    <property type="entry name" value="Metal-dependent hydrolases"/>
    <property type="match status" value="1"/>
</dbReference>
<feature type="domain" description="Polymerase/histidinol phosphatase N-terminal" evidence="26">
    <location>
        <begin position="338"/>
        <end position="417"/>
    </location>
</feature>
<evidence type="ECO:0000259" key="27">
    <source>
        <dbReference type="SMART" id="SM00483"/>
    </source>
</evidence>
<comment type="catalytic activity">
    <reaction evidence="24">
        <text>DNA(n) + a 2'-deoxyribonucleoside 5'-triphosphate = DNA(n+1) + diphosphate</text>
        <dbReference type="Rhea" id="RHEA:22508"/>
        <dbReference type="Rhea" id="RHEA-COMP:17339"/>
        <dbReference type="Rhea" id="RHEA-COMP:17340"/>
        <dbReference type="ChEBI" id="CHEBI:33019"/>
        <dbReference type="ChEBI" id="CHEBI:61560"/>
        <dbReference type="ChEBI" id="CHEBI:173112"/>
        <dbReference type="EC" id="2.7.7.7"/>
    </reaction>
</comment>
<dbReference type="PANTHER" id="PTHR36928">
    <property type="entry name" value="PHOSPHATASE YCDX-RELATED"/>
    <property type="match status" value="1"/>
</dbReference>
<comment type="subcellular location">
    <subcellularLocation>
        <location evidence="2">Cytoplasm</location>
    </subcellularLocation>
</comment>
<evidence type="ECO:0000256" key="23">
    <source>
        <dbReference type="ARBA" id="ARBA00048696"/>
    </source>
</evidence>
<keyword evidence="8" id="KW-0808">Transferase</keyword>
<dbReference type="SUPFAM" id="SSF89550">
    <property type="entry name" value="PHP domain-like"/>
    <property type="match status" value="1"/>
</dbReference>
<dbReference type="GO" id="GO:0003887">
    <property type="term" value="F:DNA-directed DNA polymerase activity"/>
    <property type="evidence" value="ECO:0007669"/>
    <property type="project" value="UniProtKB-KW"/>
</dbReference>
<dbReference type="NCBIfam" id="NF006375">
    <property type="entry name" value="PRK08609.1"/>
    <property type="match status" value="1"/>
</dbReference>
<dbReference type="Pfam" id="PF14716">
    <property type="entry name" value="HHH_8"/>
    <property type="match status" value="1"/>
</dbReference>
<keyword evidence="15" id="KW-0234">DNA repair</keyword>
<dbReference type="SMART" id="SM00481">
    <property type="entry name" value="POLIIIAc"/>
    <property type="match status" value="1"/>
</dbReference>
<dbReference type="GO" id="GO:0042578">
    <property type="term" value="F:phosphoric ester hydrolase activity"/>
    <property type="evidence" value="ECO:0007669"/>
    <property type="project" value="TreeGrafter"/>
</dbReference>
<dbReference type="AlphaFoldDB" id="A0A8T5UZB0"/>
<dbReference type="InterPro" id="IPR037160">
    <property type="entry name" value="DNA_Pol_thumb_sf"/>
</dbReference>
<comment type="cofactor">
    <cofactor evidence="1">
        <name>Mg(2+)</name>
        <dbReference type="ChEBI" id="CHEBI:18420"/>
    </cofactor>
</comment>
<dbReference type="EMBL" id="JAIOUQ010000013">
    <property type="protein sequence ID" value="MBZ2166510.1"/>
    <property type="molecule type" value="Genomic_DNA"/>
</dbReference>
<evidence type="ECO:0000259" key="25">
    <source>
        <dbReference type="SMART" id="SM00278"/>
    </source>
</evidence>
<dbReference type="InterPro" id="IPR002054">
    <property type="entry name" value="DNA-dir_DNA_pol_X"/>
</dbReference>
<keyword evidence="28" id="KW-0540">Nuclease</keyword>
<keyword evidence="11" id="KW-0227">DNA damage</keyword>
<keyword evidence="9" id="KW-0548">Nucleotidyltransferase</keyword>
<dbReference type="InterPro" id="IPR047967">
    <property type="entry name" value="PolX_PHP"/>
</dbReference>
<evidence type="ECO:0000256" key="20">
    <source>
        <dbReference type="ARBA" id="ARBA00044678"/>
    </source>
</evidence>
<keyword evidence="7" id="KW-0237">DNA synthesis</keyword>
<evidence type="ECO:0000256" key="7">
    <source>
        <dbReference type="ARBA" id="ARBA00022634"/>
    </source>
</evidence>
<evidence type="ECO:0000256" key="17">
    <source>
        <dbReference type="ARBA" id="ARBA00035717"/>
    </source>
</evidence>
<dbReference type="GO" id="GO:0004527">
    <property type="term" value="F:exonuclease activity"/>
    <property type="evidence" value="ECO:0007669"/>
    <property type="project" value="UniProtKB-KW"/>
</dbReference>
<evidence type="ECO:0000256" key="13">
    <source>
        <dbReference type="ARBA" id="ARBA00022932"/>
    </source>
</evidence>
<dbReference type="GO" id="GO:0140078">
    <property type="term" value="F:class I DNA-(apurinic or apyrimidinic site) endonuclease activity"/>
    <property type="evidence" value="ECO:0007669"/>
    <property type="project" value="UniProtKB-EC"/>
</dbReference>
<dbReference type="PIRSF" id="PIRSF005047">
    <property type="entry name" value="UCP005047_YshC"/>
    <property type="match status" value="1"/>
</dbReference>
<dbReference type="EC" id="2.7.7.7" evidence="3"/>
<comment type="catalytic activity">
    <reaction evidence="20">
        <text>a 5'-end 2'-deoxyribose-2'-deoxyribonucleotide-DNA = (2E,4S)-4-hydroxypenten-2-al-5-phosphate + a 5'-end 5'-phospho-2'-deoxyribonucleoside-DNA + H(+)</text>
        <dbReference type="Rhea" id="RHEA:76255"/>
        <dbReference type="Rhea" id="RHEA-COMP:13180"/>
        <dbReference type="Rhea" id="RHEA-COMP:18657"/>
        <dbReference type="ChEBI" id="CHEBI:15378"/>
        <dbReference type="ChEBI" id="CHEBI:136412"/>
        <dbReference type="ChEBI" id="CHEBI:195194"/>
        <dbReference type="ChEBI" id="CHEBI:195195"/>
    </reaction>
</comment>
<evidence type="ECO:0000256" key="6">
    <source>
        <dbReference type="ARBA" id="ARBA00022481"/>
    </source>
</evidence>
<dbReference type="Pfam" id="PF14791">
    <property type="entry name" value="DNA_pol_B_thumb"/>
    <property type="match status" value="1"/>
</dbReference>
<dbReference type="InterPro" id="IPR003141">
    <property type="entry name" value="Pol/His_phosphatase_N"/>
</dbReference>
<keyword evidence="28" id="KW-0378">Hydrolase</keyword>
<evidence type="ECO:0000313" key="28">
    <source>
        <dbReference type="EMBL" id="MBZ2166510.1"/>
    </source>
</evidence>
<evidence type="ECO:0000256" key="22">
    <source>
        <dbReference type="ARBA" id="ARBA00047518"/>
    </source>
</evidence>
<reference evidence="29" key="1">
    <citation type="journal article" date="2022" name="Microbiol. Resour. Announc.">
        <title>Draft Genome Sequence of a Methanogenic Archaeon from West Spitsbergen Permafrost.</title>
        <authorList>
            <person name="Trubitsyn V."/>
            <person name="Rivkina E."/>
            <person name="Shcherbakova V."/>
        </authorList>
    </citation>
    <scope>NUCLEOTIDE SEQUENCE [LARGE SCALE GENOMIC DNA]</scope>
    <source>
        <strain evidence="29">VT</strain>
    </source>
</reference>
<dbReference type="Gene3D" id="3.30.460.10">
    <property type="entry name" value="Beta Polymerase, domain 2"/>
    <property type="match status" value="1"/>
</dbReference>
<feature type="domain" description="Helix-hairpin-helix DNA-binding motif class 1" evidence="25">
    <location>
        <begin position="91"/>
        <end position="110"/>
    </location>
</feature>
<dbReference type="SMART" id="SM00483">
    <property type="entry name" value="POLXc"/>
    <property type="match status" value="1"/>
</dbReference>
<dbReference type="InterPro" id="IPR016195">
    <property type="entry name" value="Pol/histidinol_Pase-like"/>
</dbReference>
<dbReference type="Pfam" id="PF02811">
    <property type="entry name" value="PHP"/>
    <property type="match status" value="1"/>
</dbReference>
<evidence type="ECO:0000256" key="4">
    <source>
        <dbReference type="ARBA" id="ARBA00012720"/>
    </source>
</evidence>
<evidence type="ECO:0000256" key="14">
    <source>
        <dbReference type="ARBA" id="ARBA00023053"/>
    </source>
</evidence>
<evidence type="ECO:0000256" key="19">
    <source>
        <dbReference type="ARBA" id="ARBA00044632"/>
    </source>
</evidence>
<dbReference type="InterPro" id="IPR003583">
    <property type="entry name" value="Hlx-hairpin-Hlx_DNA-bd_motif"/>
</dbReference>
<evidence type="ECO:0000256" key="24">
    <source>
        <dbReference type="ARBA" id="ARBA00049244"/>
    </source>
</evidence>
<dbReference type="InterPro" id="IPR022311">
    <property type="entry name" value="PolX-like"/>
</dbReference>
<evidence type="ECO:0000256" key="8">
    <source>
        <dbReference type="ARBA" id="ARBA00022679"/>
    </source>
</evidence>
<evidence type="ECO:0000256" key="5">
    <source>
        <dbReference type="ARBA" id="ARBA00020020"/>
    </source>
</evidence>
<evidence type="ECO:0000256" key="1">
    <source>
        <dbReference type="ARBA" id="ARBA00001946"/>
    </source>
</evidence>
<keyword evidence="13" id="KW-0239">DNA-directed DNA polymerase</keyword>
<protein>
    <recommendedName>
        <fullName evidence="5">DNA polymerase beta</fullName>
        <ecNumber evidence="16">2.7.7.108</ecNumber>
        <ecNumber evidence="3">2.7.7.7</ecNumber>
        <ecNumber evidence="4">4.2.99.18</ecNumber>
    </recommendedName>
    <alternativeName>
        <fullName evidence="17">5'-deoxyribose-phosphate lyase</fullName>
    </alternativeName>
    <alternativeName>
        <fullName evidence="18">AP lyase</fullName>
    </alternativeName>
</protein>